<dbReference type="EMBL" id="LRIE01000062">
    <property type="protein sequence ID" value="KZM35983.1"/>
    <property type="molecule type" value="Genomic_DNA"/>
</dbReference>
<feature type="region of interest" description="Disordered" evidence="1">
    <location>
        <begin position="1"/>
        <end position="21"/>
    </location>
</feature>
<reference evidence="2 3" key="1">
    <citation type="submission" date="2016-01" db="EMBL/GenBank/DDBJ databases">
        <title>Genome sequence of Oerskovia enterophila VJag, an agar and cellulose degrading bacterium.</title>
        <authorList>
            <person name="Poehlein A."/>
            <person name="Jag V."/>
            <person name="Bengelsdorf F."/>
            <person name="Duerre P."/>
            <person name="Daniel R."/>
        </authorList>
    </citation>
    <scope>NUCLEOTIDE SEQUENCE [LARGE SCALE GENOMIC DNA]</scope>
    <source>
        <strain evidence="2 3">VJag</strain>
    </source>
</reference>
<proteinExistence type="predicted"/>
<sequence length="452" mass="51146">MNRPGTDLDPAQTERADRTPVTAYDPTRLTYRWTPEVDAFRHQLDRDLQLLVVWSGGREHEREILDLVAADFTVLAQVEVRWSAEKMVNNFERLYGQTLWGTSPKHEEVGDGPFLLLVLEDHAPAYSYRQNVSGYVELTNVNIARVKRAARDLTGGYRIHSSNNVREFFRDATLILGVDRLAEVLAKEAPVEEISVLAEDLVGSDGWESLDTLFRVLRHTSEYVVLRNFEDLPGTLEDDREIDVLCRDQTDLAAVLNATEVYPGPEGAQFRTSVGGEEVFFDTRYVGDGYLDTEWQREILARREWHDTLVAVPRHDDHLFSLLYHAKVQKPAVKPAYVTRLADLALQVGLPEETARNLTDDAVAASLLDGYLAGHDFTVPLPVDPAVHRNVAFLERFRLTVLADPPLKVATAEIWQSAKRSRAARTLGRSRVVRGAYHRLRSAFHALKDRLS</sequence>
<dbReference type="STRING" id="43678.OJAG_13080"/>
<dbReference type="RefSeq" id="WP_068707766.1">
    <property type="nucleotide sequence ID" value="NZ_LRIE01000062.1"/>
</dbReference>
<organism evidence="2 3">
    <name type="scientific">Oerskovia enterophila</name>
    <dbReference type="NCBI Taxonomy" id="43678"/>
    <lineage>
        <taxon>Bacteria</taxon>
        <taxon>Bacillati</taxon>
        <taxon>Actinomycetota</taxon>
        <taxon>Actinomycetes</taxon>
        <taxon>Micrococcales</taxon>
        <taxon>Cellulomonadaceae</taxon>
        <taxon>Oerskovia</taxon>
    </lineage>
</organism>
<dbReference type="PATRIC" id="fig|43678.3.peg.1368"/>
<gene>
    <name evidence="2" type="ORF">OJAG_13080</name>
</gene>
<comment type="caution">
    <text evidence="2">The sequence shown here is derived from an EMBL/GenBank/DDBJ whole genome shotgun (WGS) entry which is preliminary data.</text>
</comment>
<dbReference type="OrthoDB" id="5138250at2"/>
<accession>A0A163S3N5</accession>
<evidence type="ECO:0000313" key="3">
    <source>
        <dbReference type="Proteomes" id="UP000076447"/>
    </source>
</evidence>
<evidence type="ECO:0000313" key="2">
    <source>
        <dbReference type="EMBL" id="KZM35983.1"/>
    </source>
</evidence>
<evidence type="ECO:0000256" key="1">
    <source>
        <dbReference type="SAM" id="MobiDB-lite"/>
    </source>
</evidence>
<dbReference type="Proteomes" id="UP000076447">
    <property type="component" value="Unassembled WGS sequence"/>
</dbReference>
<protein>
    <submittedName>
        <fullName evidence="2">Uncharacterized protein</fullName>
    </submittedName>
</protein>
<name>A0A163S3N5_9CELL</name>
<dbReference type="AlphaFoldDB" id="A0A163S3N5"/>